<evidence type="ECO:0000313" key="1">
    <source>
        <dbReference type="EMBL" id="KFD50908.1"/>
    </source>
</evidence>
<dbReference type="GO" id="GO:0030424">
    <property type="term" value="C:axon"/>
    <property type="evidence" value="ECO:0007669"/>
    <property type="project" value="TreeGrafter"/>
</dbReference>
<keyword evidence="2" id="KW-1185">Reference proteome</keyword>
<dbReference type="InterPro" id="IPR010558">
    <property type="entry name" value="Ly-6-related"/>
</dbReference>
<feature type="non-terminal residue" evidence="1">
    <location>
        <position position="1"/>
    </location>
</feature>
<dbReference type="Proteomes" id="UP000030764">
    <property type="component" value="Unassembled WGS sequence"/>
</dbReference>
<dbReference type="Pfam" id="PF06579">
    <property type="entry name" value="Ly-6_related"/>
    <property type="match status" value="1"/>
</dbReference>
<proteinExistence type="predicted"/>
<dbReference type="PANTHER" id="PTHR34722:SF2">
    <property type="entry name" value="HOMOLOG OF ODR-2 (TWO)"/>
    <property type="match status" value="1"/>
</dbReference>
<reference evidence="1 2" key="1">
    <citation type="journal article" date="2014" name="Nat. Genet.">
        <title>Genome and transcriptome of the porcine whipworm Trichuris suis.</title>
        <authorList>
            <person name="Jex A.R."/>
            <person name="Nejsum P."/>
            <person name="Schwarz E.M."/>
            <person name="Hu L."/>
            <person name="Young N.D."/>
            <person name="Hall R.S."/>
            <person name="Korhonen P.K."/>
            <person name="Liao S."/>
            <person name="Thamsborg S."/>
            <person name="Xia J."/>
            <person name="Xu P."/>
            <person name="Wang S."/>
            <person name="Scheerlinck J.P."/>
            <person name="Hofmann A."/>
            <person name="Sternberg P.W."/>
            <person name="Wang J."/>
            <person name="Gasser R.B."/>
        </authorList>
    </citation>
    <scope>NUCLEOTIDE SEQUENCE [LARGE SCALE GENOMIC DNA]</scope>
    <source>
        <strain evidence="1">DCEP-RM93M</strain>
    </source>
</reference>
<dbReference type="AlphaFoldDB" id="A0A085M112"/>
<accession>A0A085M112</accession>
<gene>
    <name evidence="1" type="ORF">M513_08221</name>
</gene>
<evidence type="ECO:0000313" key="2">
    <source>
        <dbReference type="Proteomes" id="UP000030764"/>
    </source>
</evidence>
<dbReference type="GO" id="GO:1990834">
    <property type="term" value="P:response to odorant"/>
    <property type="evidence" value="ECO:0007669"/>
    <property type="project" value="TreeGrafter"/>
</dbReference>
<dbReference type="GO" id="GO:0043025">
    <property type="term" value="C:neuronal cell body"/>
    <property type="evidence" value="ECO:0007669"/>
    <property type="project" value="TreeGrafter"/>
</dbReference>
<sequence>LKRSCSHSLSRWRLEQRVTVLTYVQAIRRQILNTTVLVDSLLLASADLLSLSGGVTCCTMRQLCNRLVIATLNCLQMFITSIGATSCYSCMSYIYGANWEYLDYKELYLRPSAFSDRCANGSDSKYIGKTPCLHNCILIIEKMRVGARGHNGYIRGCYDQIFRHGFNDSNLIASKLKYRDFCTRTMMSSLIARRDKPPDTEVLVCSCRDTLCNGSTWSKSFKAGSLLFILITLSAVQHVIDL</sequence>
<name>A0A085M112_9BILA</name>
<organism evidence="1 2">
    <name type="scientific">Trichuris suis</name>
    <name type="common">pig whipworm</name>
    <dbReference type="NCBI Taxonomy" id="68888"/>
    <lineage>
        <taxon>Eukaryota</taxon>
        <taxon>Metazoa</taxon>
        <taxon>Ecdysozoa</taxon>
        <taxon>Nematoda</taxon>
        <taxon>Enoplea</taxon>
        <taxon>Dorylaimia</taxon>
        <taxon>Trichinellida</taxon>
        <taxon>Trichuridae</taxon>
        <taxon>Trichuris</taxon>
    </lineage>
</organism>
<dbReference type="PANTHER" id="PTHR34722">
    <property type="entry name" value="HOMOLOG OF ODR-2 (TWO)-RELATED"/>
    <property type="match status" value="1"/>
</dbReference>
<dbReference type="EMBL" id="KL363246">
    <property type="protein sequence ID" value="KFD50908.1"/>
    <property type="molecule type" value="Genomic_DNA"/>
</dbReference>
<protein>
    <submittedName>
        <fullName evidence="1">Uncharacterized protein</fullName>
    </submittedName>
</protein>
<dbReference type="GO" id="GO:0042048">
    <property type="term" value="P:olfactory behavior"/>
    <property type="evidence" value="ECO:0007669"/>
    <property type="project" value="TreeGrafter"/>
</dbReference>